<proteinExistence type="predicted"/>
<evidence type="ECO:0008006" key="3">
    <source>
        <dbReference type="Google" id="ProtNLM"/>
    </source>
</evidence>
<sequence length="125" mass="13901">MDKSHPGVCTIHPSPGGFPRGRPALILPRRSRLSGMTHPDIAADALVCSARGCRAPARWALRWNNPRLHTPERRKTWLACATHRSSLGEFLDARGFLREVAPLAGSPTLEEWTRTTESQPGEREE</sequence>
<evidence type="ECO:0000313" key="2">
    <source>
        <dbReference type="Proteomes" id="UP000647017"/>
    </source>
</evidence>
<accession>A0ABQ4I583</accession>
<protein>
    <recommendedName>
        <fullName evidence="3">Acetone carboxylase</fullName>
    </recommendedName>
</protein>
<comment type="caution">
    <text evidence="1">The sequence shown here is derived from an EMBL/GenBank/DDBJ whole genome shotgun (WGS) entry which is preliminary data.</text>
</comment>
<evidence type="ECO:0000313" key="1">
    <source>
        <dbReference type="EMBL" id="GIJ13061.1"/>
    </source>
</evidence>
<reference evidence="1 2" key="1">
    <citation type="submission" date="2021-01" db="EMBL/GenBank/DDBJ databases">
        <title>Whole genome shotgun sequence of Verrucosispora andamanensis NBRC 109075.</title>
        <authorList>
            <person name="Komaki H."/>
            <person name="Tamura T."/>
        </authorList>
    </citation>
    <scope>NUCLEOTIDE SEQUENCE [LARGE SCALE GENOMIC DNA]</scope>
    <source>
        <strain evidence="1 2">NBRC 109075</strain>
    </source>
</reference>
<organism evidence="1 2">
    <name type="scientific">Micromonospora andamanensis</name>
    <dbReference type="NCBI Taxonomy" id="1287068"/>
    <lineage>
        <taxon>Bacteria</taxon>
        <taxon>Bacillati</taxon>
        <taxon>Actinomycetota</taxon>
        <taxon>Actinomycetes</taxon>
        <taxon>Micromonosporales</taxon>
        <taxon>Micromonosporaceae</taxon>
        <taxon>Micromonospora</taxon>
    </lineage>
</organism>
<gene>
    <name evidence="1" type="ORF">Van01_62750</name>
</gene>
<keyword evidence="2" id="KW-1185">Reference proteome</keyword>
<name>A0ABQ4I583_9ACTN</name>
<dbReference type="Proteomes" id="UP000647017">
    <property type="component" value="Unassembled WGS sequence"/>
</dbReference>
<dbReference type="EMBL" id="BOOZ01000076">
    <property type="protein sequence ID" value="GIJ13061.1"/>
    <property type="molecule type" value="Genomic_DNA"/>
</dbReference>